<feature type="region of interest" description="Disordered" evidence="3">
    <location>
        <begin position="256"/>
        <end position="285"/>
    </location>
</feature>
<feature type="domain" description="Ribosomal RNA-processing protein 7 C-terminal" evidence="4">
    <location>
        <begin position="193"/>
        <end position="322"/>
    </location>
</feature>
<name>A0A4R5XFQ4_9AGAM</name>
<dbReference type="AlphaFoldDB" id="A0A4R5XFQ4"/>
<protein>
    <recommendedName>
        <fullName evidence="4">Ribosomal RNA-processing protein 7 C-terminal domain-containing protein</fullName>
    </recommendedName>
</protein>
<dbReference type="Gene3D" id="3.30.70.330">
    <property type="match status" value="1"/>
</dbReference>
<dbReference type="CDD" id="cd00590">
    <property type="entry name" value="RRM_SF"/>
    <property type="match status" value="1"/>
</dbReference>
<evidence type="ECO:0000256" key="1">
    <source>
        <dbReference type="ARBA" id="ARBA00006110"/>
    </source>
</evidence>
<evidence type="ECO:0000256" key="3">
    <source>
        <dbReference type="SAM" id="MobiDB-lite"/>
    </source>
</evidence>
<dbReference type="STRING" id="50990.A0A4R5XFQ4"/>
<evidence type="ECO:0000259" key="4">
    <source>
        <dbReference type="Pfam" id="PF12923"/>
    </source>
</evidence>
<gene>
    <name evidence="5" type="ORF">BD410DRAFT_780506</name>
</gene>
<accession>A0A4R5XFQ4</accession>
<proteinExistence type="inferred from homology"/>
<dbReference type="GO" id="GO:0034456">
    <property type="term" value="C:UTP-C complex"/>
    <property type="evidence" value="ECO:0007669"/>
    <property type="project" value="TreeGrafter"/>
</dbReference>
<dbReference type="VEuPathDB" id="FungiDB:BD410DRAFT_780506"/>
<dbReference type="Pfam" id="PF12923">
    <property type="entry name" value="RRP7"/>
    <property type="match status" value="1"/>
</dbReference>
<dbReference type="SUPFAM" id="SSF54928">
    <property type="entry name" value="RNA-binding domain, RBD"/>
    <property type="match status" value="1"/>
</dbReference>
<comment type="similarity">
    <text evidence="1">Belongs to the RRP7 family.</text>
</comment>
<feature type="coiled-coil region" evidence="2">
    <location>
        <begin position="286"/>
        <end position="316"/>
    </location>
</feature>
<keyword evidence="6" id="KW-1185">Reference proteome</keyword>
<dbReference type="InterPro" id="IPR040446">
    <property type="entry name" value="RRP7"/>
</dbReference>
<feature type="compositionally biased region" description="Acidic residues" evidence="3">
    <location>
        <begin position="94"/>
        <end position="107"/>
    </location>
</feature>
<dbReference type="EMBL" id="ML170156">
    <property type="protein sequence ID" value="TDL29990.1"/>
    <property type="molecule type" value="Genomic_DNA"/>
</dbReference>
<reference evidence="5 6" key="1">
    <citation type="submission" date="2018-06" db="EMBL/GenBank/DDBJ databases">
        <title>A transcriptomic atlas of mushroom development highlights an independent origin of complex multicellularity.</title>
        <authorList>
            <consortium name="DOE Joint Genome Institute"/>
            <person name="Krizsan K."/>
            <person name="Almasi E."/>
            <person name="Merenyi Z."/>
            <person name="Sahu N."/>
            <person name="Viragh M."/>
            <person name="Koszo T."/>
            <person name="Mondo S."/>
            <person name="Kiss B."/>
            <person name="Balint B."/>
            <person name="Kues U."/>
            <person name="Barry K."/>
            <person name="Hegedus J.C."/>
            <person name="Henrissat B."/>
            <person name="Johnson J."/>
            <person name="Lipzen A."/>
            <person name="Ohm R."/>
            <person name="Nagy I."/>
            <person name="Pangilinan J."/>
            <person name="Yan J."/>
            <person name="Xiong Y."/>
            <person name="Grigoriev I.V."/>
            <person name="Hibbett D.S."/>
            <person name="Nagy L.G."/>
        </authorList>
    </citation>
    <scope>NUCLEOTIDE SEQUENCE [LARGE SCALE GENOMIC DNA]</scope>
    <source>
        <strain evidence="5 6">SZMC22713</strain>
    </source>
</reference>
<keyword evidence="2" id="KW-0175">Coiled coil</keyword>
<dbReference type="InterPro" id="IPR012677">
    <property type="entry name" value="Nucleotide-bd_a/b_plait_sf"/>
</dbReference>
<feature type="compositionally biased region" description="Basic and acidic residues" evidence="3">
    <location>
        <begin position="276"/>
        <end position="285"/>
    </location>
</feature>
<dbReference type="GO" id="GO:0032545">
    <property type="term" value="C:CURI complex"/>
    <property type="evidence" value="ECO:0007669"/>
    <property type="project" value="TreeGrafter"/>
</dbReference>
<dbReference type="Proteomes" id="UP000294933">
    <property type="component" value="Unassembled WGS sequence"/>
</dbReference>
<evidence type="ECO:0000313" key="6">
    <source>
        <dbReference type="Proteomes" id="UP000294933"/>
    </source>
</evidence>
<organism evidence="5 6">
    <name type="scientific">Rickenella mellea</name>
    <dbReference type="NCBI Taxonomy" id="50990"/>
    <lineage>
        <taxon>Eukaryota</taxon>
        <taxon>Fungi</taxon>
        <taxon>Dikarya</taxon>
        <taxon>Basidiomycota</taxon>
        <taxon>Agaricomycotina</taxon>
        <taxon>Agaricomycetes</taxon>
        <taxon>Hymenochaetales</taxon>
        <taxon>Rickenellaceae</taxon>
        <taxon>Rickenella</taxon>
    </lineage>
</organism>
<dbReference type="GO" id="GO:0003676">
    <property type="term" value="F:nucleic acid binding"/>
    <property type="evidence" value="ECO:0007669"/>
    <property type="project" value="InterPro"/>
</dbReference>
<dbReference type="Gene3D" id="6.10.250.1770">
    <property type="match status" value="1"/>
</dbReference>
<dbReference type="PANTHER" id="PTHR13191">
    <property type="entry name" value="RIBOSOMAL RNA PROCESSING PROTEIN 7-RELATED"/>
    <property type="match status" value="1"/>
</dbReference>
<dbReference type="OrthoDB" id="5390at2759"/>
<dbReference type="GO" id="GO:0006364">
    <property type="term" value="P:rRNA processing"/>
    <property type="evidence" value="ECO:0007669"/>
    <property type="project" value="TreeGrafter"/>
</dbReference>
<feature type="region of interest" description="Disordered" evidence="3">
    <location>
        <begin position="86"/>
        <end position="133"/>
    </location>
</feature>
<dbReference type="InterPro" id="IPR035979">
    <property type="entry name" value="RBD_domain_sf"/>
</dbReference>
<dbReference type="InterPro" id="IPR024326">
    <property type="entry name" value="RRP7_C"/>
</dbReference>
<evidence type="ECO:0000256" key="2">
    <source>
        <dbReference type="SAM" id="Coils"/>
    </source>
</evidence>
<dbReference type="GO" id="GO:0000028">
    <property type="term" value="P:ribosomal small subunit assembly"/>
    <property type="evidence" value="ECO:0007669"/>
    <property type="project" value="TreeGrafter"/>
</dbReference>
<sequence>MVLPDTVAGFAVFPIVYSPQVTHVIYGKSHTNPKKATKKAVNITFPDGRTLFLANVPPDATERELSLLFKSCGTVEKVVFDHDSLPGDTLELQSESESEAEDMDAAMDGDGNGEPPSKKRKRSKKGGEDVPVLKPLPSVPLRILRETGRTAHLVFLDDSSLERALALPRKPRQWPSSDEPRGLAHYAARHDALRPPLDAVREHADSAVAVYDYQEELKKQKSGYHKGEAIVDEDGFTLVTRGGAYGKTLGGGVGVANKKFNGGSEESGRRRKKKKEGKEKDGFYAFQNHEKKRNELLQLKKNWEEDKAKVEKLRESRRFKPY</sequence>
<evidence type="ECO:0000313" key="5">
    <source>
        <dbReference type="EMBL" id="TDL29990.1"/>
    </source>
</evidence>
<dbReference type="PANTHER" id="PTHR13191:SF0">
    <property type="entry name" value="RIBOSOMAL RNA-PROCESSING PROTEIN 7 HOMOLOG A-RELATED"/>
    <property type="match status" value="1"/>
</dbReference>